<dbReference type="Gene3D" id="3.60.40.10">
    <property type="entry name" value="PPM-type phosphatase domain"/>
    <property type="match status" value="1"/>
</dbReference>
<dbReference type="SUPFAM" id="SSF81606">
    <property type="entry name" value="PP2C-like"/>
    <property type="match status" value="1"/>
</dbReference>
<proteinExistence type="predicted"/>
<keyword evidence="3" id="KW-1185">Reference proteome</keyword>
<dbReference type="CDD" id="cd00143">
    <property type="entry name" value="PP2Cc"/>
    <property type="match status" value="1"/>
</dbReference>
<feature type="domain" description="PPM-type phosphatase" evidence="1">
    <location>
        <begin position="1"/>
        <end position="213"/>
    </location>
</feature>
<dbReference type="SMART" id="SM00332">
    <property type="entry name" value="PP2Cc"/>
    <property type="match status" value="1"/>
</dbReference>
<organism evidence="2 3">
    <name type="scientific">Nepenthes gracilis</name>
    <name type="common">Slender pitcher plant</name>
    <dbReference type="NCBI Taxonomy" id="150966"/>
    <lineage>
        <taxon>Eukaryota</taxon>
        <taxon>Viridiplantae</taxon>
        <taxon>Streptophyta</taxon>
        <taxon>Embryophyta</taxon>
        <taxon>Tracheophyta</taxon>
        <taxon>Spermatophyta</taxon>
        <taxon>Magnoliopsida</taxon>
        <taxon>eudicotyledons</taxon>
        <taxon>Gunneridae</taxon>
        <taxon>Pentapetalae</taxon>
        <taxon>Caryophyllales</taxon>
        <taxon>Nepenthaceae</taxon>
        <taxon>Nepenthes</taxon>
    </lineage>
</organism>
<dbReference type="InterPro" id="IPR015655">
    <property type="entry name" value="PP2C"/>
</dbReference>
<dbReference type="GO" id="GO:0004722">
    <property type="term" value="F:protein serine/threonine phosphatase activity"/>
    <property type="evidence" value="ECO:0007669"/>
    <property type="project" value="InterPro"/>
</dbReference>
<dbReference type="PROSITE" id="PS51746">
    <property type="entry name" value="PPM_2"/>
    <property type="match status" value="1"/>
</dbReference>
<dbReference type="Pfam" id="PF00481">
    <property type="entry name" value="PP2C"/>
    <property type="match status" value="1"/>
</dbReference>
<reference evidence="2" key="1">
    <citation type="submission" date="2023-05" db="EMBL/GenBank/DDBJ databases">
        <title>Nepenthes gracilis genome sequencing.</title>
        <authorList>
            <person name="Fukushima K."/>
        </authorList>
    </citation>
    <scope>NUCLEOTIDE SEQUENCE</scope>
    <source>
        <strain evidence="2">SING2019-196</strain>
    </source>
</reference>
<gene>
    <name evidence="2" type="ORF">Nepgr_013682</name>
</gene>
<comment type="caution">
    <text evidence="2">The sequence shown here is derived from an EMBL/GenBank/DDBJ whole genome shotgun (WGS) entry which is preliminary data.</text>
</comment>
<evidence type="ECO:0000313" key="2">
    <source>
        <dbReference type="EMBL" id="GMH11841.1"/>
    </source>
</evidence>
<dbReference type="Proteomes" id="UP001279734">
    <property type="component" value="Unassembled WGS sequence"/>
</dbReference>
<sequence length="228" mass="24885">MNMKFVEWKEICISAFKAMDKEIKLLETVDCSISGTTAVVAFKQGKGLVIANLGDSRAVLGTIAEDRIMAVQLTTDLKPSLPDEADRIRKLNGRVFALGQEPHIQRVWLPHEDSPGLAMSRALGDFVLKEHGVIAATHVSFHRLTPNDQFLVLATDGVWDVLSNENVVSLVWPASANGVEATAKAVVEEALAAWKHKFPSTKVDDCTACSCGTDDPIFCLSRLELPPF</sequence>
<name>A0AAD3SJL7_NEPGR</name>
<dbReference type="EMBL" id="BSYO01000011">
    <property type="protein sequence ID" value="GMH11841.1"/>
    <property type="molecule type" value="Genomic_DNA"/>
</dbReference>
<dbReference type="InterPro" id="IPR001932">
    <property type="entry name" value="PPM-type_phosphatase-like_dom"/>
</dbReference>
<evidence type="ECO:0000313" key="3">
    <source>
        <dbReference type="Proteomes" id="UP001279734"/>
    </source>
</evidence>
<dbReference type="AlphaFoldDB" id="A0AAD3SJL7"/>
<accession>A0AAD3SJL7</accession>
<protein>
    <recommendedName>
        <fullName evidence="1">PPM-type phosphatase domain-containing protein</fullName>
    </recommendedName>
</protein>
<evidence type="ECO:0000259" key="1">
    <source>
        <dbReference type="PROSITE" id="PS51746"/>
    </source>
</evidence>
<dbReference type="PANTHER" id="PTHR47992">
    <property type="entry name" value="PROTEIN PHOSPHATASE"/>
    <property type="match status" value="1"/>
</dbReference>
<dbReference type="InterPro" id="IPR036457">
    <property type="entry name" value="PPM-type-like_dom_sf"/>
</dbReference>